<dbReference type="EMBL" id="BLAL01000229">
    <property type="protein sequence ID" value="GES93972.1"/>
    <property type="molecule type" value="Genomic_DNA"/>
</dbReference>
<evidence type="ECO:0000313" key="1">
    <source>
        <dbReference type="EMBL" id="GES93972.1"/>
    </source>
</evidence>
<accession>A0A8H3LSA0</accession>
<dbReference type="SUPFAM" id="SSF52047">
    <property type="entry name" value="RNI-like"/>
    <property type="match status" value="1"/>
</dbReference>
<protein>
    <recommendedName>
        <fullName evidence="3">F-box domain-containing protein</fullName>
    </recommendedName>
</protein>
<name>A0A8H3LSA0_9GLOM</name>
<gene>
    <name evidence="1" type="ORF">RCL2_002071400</name>
</gene>
<sequence>MHNAQYISRLILTQINIRTADMGNLDEFLTGENTKKNFEATKPNSTNSSIIKLDITCLEKILEYFSGDLATLFKCLLVNRLWCKIVVPLLWSNPFEYLKYQKHDHGWQLIRTYLSCLPEEEKQIVNKWILQSDLRKPLFDYPIYLKCLDTFGFQEAMTKWKRYHWKTVWERLGHFDMDKAIGDILFRRCKGLDSLYIIFFAYTQNIAYFEEPLNGLTKLQTCKIIHDFQGRYYNYTENREQVTLNDNFKIISKYAHNIKYLEINLPENRSGRTGQELVKLLKNQKNLEEFVVREFWDISLAADIFDTLKLQCNFLRALSFTRLTHFHEKLSQLLNSCPNLKILRFLEPDIREDSEVPNFNCKLTNFCVWGKPMVSHFIINPDITFNLDIVKSIIESSVSTLTKLVLGTFTKELCSTIFQCTKLKFLIIQAKEDISSLLPLYLSMSDLQQLTLFGKPKNYFNQQTLLKFSNSLPSTLHHLDLLLEISPKDLMVLLSNCTSPLRKISLHHQQNIFDDILLFLKKYIQMNKGFSELRYIIDNKVYGEVYLDPILQALRSIPKLKYVLGKNNFYPYYFQDTGYF</sequence>
<proteinExistence type="predicted"/>
<organism evidence="1 2">
    <name type="scientific">Rhizophagus clarus</name>
    <dbReference type="NCBI Taxonomy" id="94130"/>
    <lineage>
        <taxon>Eukaryota</taxon>
        <taxon>Fungi</taxon>
        <taxon>Fungi incertae sedis</taxon>
        <taxon>Mucoromycota</taxon>
        <taxon>Glomeromycotina</taxon>
        <taxon>Glomeromycetes</taxon>
        <taxon>Glomerales</taxon>
        <taxon>Glomeraceae</taxon>
        <taxon>Rhizophagus</taxon>
    </lineage>
</organism>
<dbReference type="OrthoDB" id="2330771at2759"/>
<dbReference type="Proteomes" id="UP000615446">
    <property type="component" value="Unassembled WGS sequence"/>
</dbReference>
<dbReference type="AlphaFoldDB" id="A0A8H3LSA0"/>
<comment type="caution">
    <text evidence="1">The sequence shown here is derived from an EMBL/GenBank/DDBJ whole genome shotgun (WGS) entry which is preliminary data.</text>
</comment>
<evidence type="ECO:0008006" key="3">
    <source>
        <dbReference type="Google" id="ProtNLM"/>
    </source>
</evidence>
<dbReference type="InterPro" id="IPR032675">
    <property type="entry name" value="LRR_dom_sf"/>
</dbReference>
<reference evidence="1" key="1">
    <citation type="submission" date="2019-10" db="EMBL/GenBank/DDBJ databases">
        <title>Conservation and host-specific expression of non-tandemly repeated heterogenous ribosome RNA gene in arbuscular mycorrhizal fungi.</title>
        <authorList>
            <person name="Maeda T."/>
            <person name="Kobayashi Y."/>
            <person name="Nakagawa T."/>
            <person name="Ezawa T."/>
            <person name="Yamaguchi K."/>
            <person name="Bino T."/>
            <person name="Nishimoto Y."/>
            <person name="Shigenobu S."/>
            <person name="Kawaguchi M."/>
        </authorList>
    </citation>
    <scope>NUCLEOTIDE SEQUENCE</scope>
    <source>
        <strain evidence="1">HR1</strain>
    </source>
</reference>
<dbReference type="Gene3D" id="3.80.10.10">
    <property type="entry name" value="Ribonuclease Inhibitor"/>
    <property type="match status" value="1"/>
</dbReference>
<evidence type="ECO:0000313" key="2">
    <source>
        <dbReference type="Proteomes" id="UP000615446"/>
    </source>
</evidence>